<name>A0A345ASF8_9CAUD</name>
<proteinExistence type="predicted"/>
<sequence length="37" mass="3852">MGELKLAVLIIGILAAVVLLAIGLSPDGCFNCYNCSR</sequence>
<reference evidence="2" key="1">
    <citation type="submission" date="2018-06" db="EMBL/GenBank/DDBJ databases">
        <authorList>
            <person name="Merrill B.D."/>
            <person name="Payne A.M."/>
            <person name="Hilton J.A."/>
            <person name="Ward A.T."/>
            <person name="Fajardo C.P."/>
            <person name="Mangohig J."/>
            <person name="Hope S."/>
            <person name="Tsourkas P.K."/>
        </authorList>
    </citation>
    <scope>NUCLEOTIDE SEQUENCE [LARGE SCALE GENOMIC DNA]</scope>
</reference>
<evidence type="ECO:0000313" key="2">
    <source>
        <dbReference type="Proteomes" id="UP000255577"/>
    </source>
</evidence>
<gene>
    <name evidence="1" type="ORF">C7CDELTA_1</name>
</gene>
<dbReference type="Proteomes" id="UP000255577">
    <property type="component" value="Genome"/>
</dbReference>
<accession>A0A345ASF8</accession>
<evidence type="ECO:0000313" key="1">
    <source>
        <dbReference type="EMBL" id="AXF39762.1"/>
    </source>
</evidence>
<keyword evidence="2" id="KW-1185">Reference proteome</keyword>
<protein>
    <submittedName>
        <fullName evidence="1">Uncharacterized protein</fullName>
    </submittedName>
</protein>
<dbReference type="EMBL" id="MH431938">
    <property type="protein sequence ID" value="AXF39762.1"/>
    <property type="molecule type" value="Genomic_DNA"/>
</dbReference>
<organism evidence="1 2">
    <name type="scientific">Paenibacillus phage C7Cdelta</name>
    <dbReference type="NCBI Taxonomy" id="2249773"/>
    <lineage>
        <taxon>Viruses</taxon>
        <taxon>Duplodnaviria</taxon>
        <taxon>Heunggongvirae</taxon>
        <taxon>Uroviricota</taxon>
        <taxon>Caudoviricetes</taxon>
        <taxon>Halcyonevirus</taxon>
        <taxon>Halcyonevirus C7Cdelta</taxon>
    </lineage>
</organism>